<dbReference type="InterPro" id="IPR018649">
    <property type="entry name" value="SHOCT"/>
</dbReference>
<feature type="transmembrane region" description="Helical" evidence="1">
    <location>
        <begin position="7"/>
        <end position="27"/>
    </location>
</feature>
<sequence>MNKKKSFINPTTICMGICAILLFNVFYKTYEYSPNDPIGATEGRLVLGIAGAIGGAFMGLILRYIGHLFFRLSRTDRLIRQQNKILSNNNYNQNSKVNELKELNELKKSGALSEEEFKKMKNEILNRN</sequence>
<keyword evidence="1" id="KW-1133">Transmembrane helix</keyword>
<evidence type="ECO:0000313" key="3">
    <source>
        <dbReference type="EMBL" id="APC42815.1"/>
    </source>
</evidence>
<name>A0A1J0GNG0_9CLOT</name>
<evidence type="ECO:0000313" key="4">
    <source>
        <dbReference type="Proteomes" id="UP000182569"/>
    </source>
</evidence>
<dbReference type="KEGG" id="ceu:A7L45_22000"/>
<evidence type="ECO:0000256" key="1">
    <source>
        <dbReference type="SAM" id="Phobius"/>
    </source>
</evidence>
<gene>
    <name evidence="3" type="ORF">A7L45_22000</name>
</gene>
<geneLocation type="plasmid" evidence="4">
    <name>pdsm8809</name>
</geneLocation>
<keyword evidence="1" id="KW-0472">Membrane</keyword>
<dbReference type="EMBL" id="CP015757">
    <property type="protein sequence ID" value="APC42815.1"/>
    <property type="molecule type" value="Genomic_DNA"/>
</dbReference>
<keyword evidence="4" id="KW-1185">Reference proteome</keyword>
<dbReference type="Pfam" id="PF09851">
    <property type="entry name" value="SHOCT"/>
    <property type="match status" value="1"/>
</dbReference>
<feature type="transmembrane region" description="Helical" evidence="1">
    <location>
        <begin position="47"/>
        <end position="70"/>
    </location>
</feature>
<organism evidence="3 4">
    <name type="scientific">Clostridium estertheticum subsp. estertheticum</name>
    <dbReference type="NCBI Taxonomy" id="1552"/>
    <lineage>
        <taxon>Bacteria</taxon>
        <taxon>Bacillati</taxon>
        <taxon>Bacillota</taxon>
        <taxon>Clostridia</taxon>
        <taxon>Eubacteriales</taxon>
        <taxon>Clostridiaceae</taxon>
        <taxon>Clostridium</taxon>
    </lineage>
</organism>
<dbReference type="Proteomes" id="UP000182569">
    <property type="component" value="Plasmid pdsm8809"/>
</dbReference>
<dbReference type="RefSeq" id="WP_071615094.1">
    <property type="nucleotide sequence ID" value="NZ_CP015757.1"/>
</dbReference>
<feature type="domain" description="SHOCT" evidence="2">
    <location>
        <begin position="99"/>
        <end position="125"/>
    </location>
</feature>
<dbReference type="AlphaFoldDB" id="A0A1J0GNG0"/>
<protein>
    <recommendedName>
        <fullName evidence="2">SHOCT domain-containing protein</fullName>
    </recommendedName>
</protein>
<keyword evidence="1" id="KW-0812">Transmembrane</keyword>
<accession>A0A1J0GNG0</accession>
<reference evidence="3 4" key="1">
    <citation type="journal article" date="2016" name="Front. Microbiol.">
        <title>Complete Genome Sequence of Clostridium estertheticum DSM 8809, a Microbe Identified in Spoiled Vacuum Packed Beef.</title>
        <authorList>
            <person name="Yu Z."/>
            <person name="Gunn L."/>
            <person name="Brennan E."/>
            <person name="Reid R."/>
            <person name="Wall P.G."/>
            <person name="Gaora O.P."/>
            <person name="Hurley D."/>
            <person name="Bolton D."/>
            <person name="Fanning S."/>
        </authorList>
    </citation>
    <scope>NUCLEOTIDE SEQUENCE [LARGE SCALE GENOMIC DNA]</scope>
    <source>
        <strain evidence="3 4">DSM 8809</strain>
        <plasmid evidence="4">Plasmid pdsm8809</plasmid>
    </source>
</reference>
<keyword evidence="3" id="KW-0614">Plasmid</keyword>
<evidence type="ECO:0000259" key="2">
    <source>
        <dbReference type="Pfam" id="PF09851"/>
    </source>
</evidence>
<proteinExistence type="predicted"/>